<keyword evidence="3" id="KW-0012">Acyltransferase</keyword>
<organism evidence="4 5">
    <name type="scientific">Trifolium pratense</name>
    <name type="common">Red clover</name>
    <dbReference type="NCBI Taxonomy" id="57577"/>
    <lineage>
        <taxon>Eukaryota</taxon>
        <taxon>Viridiplantae</taxon>
        <taxon>Streptophyta</taxon>
        <taxon>Embryophyta</taxon>
        <taxon>Tracheophyta</taxon>
        <taxon>Spermatophyta</taxon>
        <taxon>Magnoliopsida</taxon>
        <taxon>eudicotyledons</taxon>
        <taxon>Gunneridae</taxon>
        <taxon>Pentapetalae</taxon>
        <taxon>rosids</taxon>
        <taxon>fabids</taxon>
        <taxon>Fabales</taxon>
        <taxon>Fabaceae</taxon>
        <taxon>Papilionoideae</taxon>
        <taxon>50 kb inversion clade</taxon>
        <taxon>NPAAA clade</taxon>
        <taxon>Hologalegina</taxon>
        <taxon>IRL clade</taxon>
        <taxon>Trifolieae</taxon>
        <taxon>Trifolium</taxon>
    </lineage>
</organism>
<reference evidence="4 5" key="1">
    <citation type="journal article" date="2014" name="Am. J. Bot.">
        <title>Genome assembly and annotation for red clover (Trifolium pratense; Fabaceae).</title>
        <authorList>
            <person name="Istvanek J."/>
            <person name="Jaros M."/>
            <person name="Krenek A."/>
            <person name="Repkova J."/>
        </authorList>
    </citation>
    <scope>NUCLEOTIDE SEQUENCE [LARGE SCALE GENOMIC DNA]</scope>
    <source>
        <strain evidence="5">cv. Tatra</strain>
        <tissue evidence="4">Young leaves</tissue>
    </source>
</reference>
<accession>A0A2K3MWV6</accession>
<comment type="similarity">
    <text evidence="1">Belongs to the plant acyltransferase family.</text>
</comment>
<dbReference type="STRING" id="57577.A0A2K3MWV6"/>
<dbReference type="PANTHER" id="PTHR31623:SF122">
    <property type="entry name" value="HXXXD-TYPE ACYL-TRANSFERASE FAMILY PROTEIN"/>
    <property type="match status" value="1"/>
</dbReference>
<gene>
    <name evidence="4" type="ORF">L195_g018398</name>
</gene>
<comment type="caution">
    <text evidence="4">The sequence shown here is derived from an EMBL/GenBank/DDBJ whole genome shotgun (WGS) entry which is preliminary data.</text>
</comment>
<dbReference type="Proteomes" id="UP000236291">
    <property type="component" value="Unassembled WGS sequence"/>
</dbReference>
<evidence type="ECO:0000313" key="5">
    <source>
        <dbReference type="Proteomes" id="UP000236291"/>
    </source>
</evidence>
<keyword evidence="2" id="KW-0808">Transferase</keyword>
<dbReference type="EMBL" id="ASHM01013238">
    <property type="protein sequence ID" value="PNX95214.1"/>
    <property type="molecule type" value="Genomic_DNA"/>
</dbReference>
<dbReference type="PANTHER" id="PTHR31623">
    <property type="entry name" value="F21J9.9"/>
    <property type="match status" value="1"/>
</dbReference>
<dbReference type="InterPro" id="IPR023213">
    <property type="entry name" value="CAT-like_dom_sf"/>
</dbReference>
<dbReference type="AlphaFoldDB" id="A0A2K3MWV6"/>
<dbReference type="Gene3D" id="3.30.559.10">
    <property type="entry name" value="Chloramphenicol acetyltransferase-like domain"/>
    <property type="match status" value="2"/>
</dbReference>
<dbReference type="GO" id="GO:0016746">
    <property type="term" value="F:acyltransferase activity"/>
    <property type="evidence" value="ECO:0007669"/>
    <property type="project" value="UniProtKB-KW"/>
</dbReference>
<proteinExistence type="inferred from homology"/>
<evidence type="ECO:0000313" key="4">
    <source>
        <dbReference type="EMBL" id="PNX95214.1"/>
    </source>
</evidence>
<protein>
    <submittedName>
        <fullName evidence="4">Vinorine synthase-like protein</fullName>
    </submittedName>
</protein>
<evidence type="ECO:0000256" key="2">
    <source>
        <dbReference type="ARBA" id="ARBA00022679"/>
    </source>
</evidence>
<name>A0A2K3MWV6_TRIPR</name>
<sequence length="312" mass="35582">MDWSDTLIAIQINGFSCGGMAIGICMSHKIGDVATLFNFMNDWSIINQKLQEEEEDEKGLLALLLPFDGGAYVFPQKDLPIFPELVLKRENNVVCKRFVFQPSMIKLLKAMVNSSSMDSPPTRVQVVTAWIYKRVVSIMGLDFKTALFAMGVDLRKRMVPPLSEKCVGNIIWLSYMFADKKEMKLEDLVCKLKQGLSEFCDVYPKMFGGKEKEHFSMISECLKQVTGPLPENQTLFTFSSWCKFPMYDADFGWGKPTWVTTFGCSLRNVIFLMDTRNGDGIEAVVNMEENDMAKFEHDVELLQYESLKSYQC</sequence>
<dbReference type="Pfam" id="PF02458">
    <property type="entry name" value="Transferase"/>
    <property type="match status" value="1"/>
</dbReference>
<evidence type="ECO:0000256" key="1">
    <source>
        <dbReference type="ARBA" id="ARBA00009861"/>
    </source>
</evidence>
<evidence type="ECO:0000256" key="3">
    <source>
        <dbReference type="ARBA" id="ARBA00023315"/>
    </source>
</evidence>
<reference evidence="4 5" key="2">
    <citation type="journal article" date="2017" name="Front. Plant Sci.">
        <title>Gene Classification and Mining of Molecular Markers Useful in Red Clover (Trifolium pratense) Breeding.</title>
        <authorList>
            <person name="Istvanek J."/>
            <person name="Dluhosova J."/>
            <person name="Dluhos P."/>
            <person name="Patkova L."/>
            <person name="Nedelnik J."/>
            <person name="Repkova J."/>
        </authorList>
    </citation>
    <scope>NUCLEOTIDE SEQUENCE [LARGE SCALE GENOMIC DNA]</scope>
    <source>
        <strain evidence="5">cv. Tatra</strain>
        <tissue evidence="4">Young leaves</tissue>
    </source>
</reference>